<feature type="domain" description="Alpha-D-phosphohexomutase alpha/beta/alpha" evidence="10">
    <location>
        <begin position="3"/>
        <end position="141"/>
    </location>
</feature>
<feature type="domain" description="Alpha-D-phosphohexomutase C-terminal" evidence="9">
    <location>
        <begin position="380"/>
        <end position="444"/>
    </location>
</feature>
<dbReference type="PANTHER" id="PTHR42946">
    <property type="entry name" value="PHOSPHOHEXOSE MUTASE"/>
    <property type="match status" value="1"/>
</dbReference>
<dbReference type="InterPro" id="IPR016066">
    <property type="entry name" value="A-D-PHexomutase_CS"/>
</dbReference>
<dbReference type="Gene3D" id="3.40.120.10">
    <property type="entry name" value="Alpha-D-Glucose-1,6-Bisphosphate, subunit A, domain 3"/>
    <property type="match status" value="3"/>
</dbReference>
<dbReference type="Pfam" id="PF00408">
    <property type="entry name" value="PGM_PMM_IV"/>
    <property type="match status" value="1"/>
</dbReference>
<comment type="similarity">
    <text evidence="1 6 7">Belongs to the phosphohexose mutase family.</text>
</comment>
<accession>A0A7S6ZUD8</accession>
<protein>
    <recommendedName>
        <fullName evidence="6 8">Phosphoglucosamine mutase</fullName>
        <ecNumber evidence="6 8">5.4.2.10</ecNumber>
    </recommendedName>
</protein>
<comment type="cofactor">
    <cofactor evidence="6">
        <name>Mg(2+)</name>
        <dbReference type="ChEBI" id="CHEBI:18420"/>
    </cofactor>
    <text evidence="6">Binds 1 Mg(2+) ion per subunit.</text>
</comment>
<evidence type="ECO:0000256" key="5">
    <source>
        <dbReference type="ARBA" id="ARBA00023235"/>
    </source>
</evidence>
<dbReference type="NCBIfam" id="TIGR01455">
    <property type="entry name" value="glmM"/>
    <property type="match status" value="1"/>
</dbReference>
<evidence type="ECO:0000256" key="2">
    <source>
        <dbReference type="ARBA" id="ARBA00022553"/>
    </source>
</evidence>
<feature type="binding site" evidence="6">
    <location>
        <position position="247"/>
    </location>
    <ligand>
        <name>Mg(2+)</name>
        <dbReference type="ChEBI" id="CHEBI:18420"/>
    </ligand>
</feature>
<dbReference type="InterPro" id="IPR005841">
    <property type="entry name" value="Alpha-D-phosphohexomutase_SF"/>
</dbReference>
<feature type="domain" description="Alpha-D-phosphohexomutase alpha/beta/alpha" evidence="12">
    <location>
        <begin position="264"/>
        <end position="370"/>
    </location>
</feature>
<comment type="PTM">
    <text evidence="6">Activated by phosphorylation.</text>
</comment>
<reference evidence="13 14" key="1">
    <citation type="submission" date="2020-10" db="EMBL/GenBank/DDBJ databases">
        <title>complete genome sequencing of Lysobacter sp. H23M41.</title>
        <authorList>
            <person name="Bae J.-W."/>
            <person name="Lee S.-Y."/>
        </authorList>
    </citation>
    <scope>NUCLEOTIDE SEQUENCE [LARGE SCALE GENOMIC DNA]</scope>
    <source>
        <strain evidence="13 14">H23M41</strain>
    </source>
</reference>
<evidence type="ECO:0000259" key="11">
    <source>
        <dbReference type="Pfam" id="PF02879"/>
    </source>
</evidence>
<dbReference type="InterPro" id="IPR005843">
    <property type="entry name" value="A-D-PHexomutase_C"/>
</dbReference>
<dbReference type="GO" id="GO:0008966">
    <property type="term" value="F:phosphoglucosamine mutase activity"/>
    <property type="evidence" value="ECO:0007669"/>
    <property type="project" value="UniProtKB-EC"/>
</dbReference>
<dbReference type="Proteomes" id="UP000593932">
    <property type="component" value="Chromosome"/>
</dbReference>
<evidence type="ECO:0000256" key="7">
    <source>
        <dbReference type="RuleBase" id="RU004326"/>
    </source>
</evidence>
<dbReference type="InterPro" id="IPR036900">
    <property type="entry name" value="A-D-PHexomutase_C_sf"/>
</dbReference>
<dbReference type="PROSITE" id="PS00710">
    <property type="entry name" value="PGM_PMM"/>
    <property type="match status" value="1"/>
</dbReference>
<feature type="binding site" evidence="6">
    <location>
        <position position="251"/>
    </location>
    <ligand>
        <name>Mg(2+)</name>
        <dbReference type="ChEBI" id="CHEBI:18420"/>
    </ligand>
</feature>
<dbReference type="InterPro" id="IPR005845">
    <property type="entry name" value="A-D-PHexomutase_a/b/a-II"/>
</dbReference>
<feature type="active site" description="Phosphoserine intermediate" evidence="6">
    <location>
        <position position="108"/>
    </location>
</feature>
<dbReference type="InterPro" id="IPR006352">
    <property type="entry name" value="GlmM_bact"/>
</dbReference>
<dbReference type="EC" id="5.4.2.10" evidence="6 8"/>
<feature type="binding site" evidence="6">
    <location>
        <position position="249"/>
    </location>
    <ligand>
        <name>Mg(2+)</name>
        <dbReference type="ChEBI" id="CHEBI:18420"/>
    </ligand>
</feature>
<dbReference type="Pfam" id="PF02878">
    <property type="entry name" value="PGM_PMM_I"/>
    <property type="match status" value="1"/>
</dbReference>
<dbReference type="EMBL" id="CP063657">
    <property type="protein sequence ID" value="QOW21224.1"/>
    <property type="molecule type" value="Genomic_DNA"/>
</dbReference>
<proteinExistence type="inferred from homology"/>
<dbReference type="Gene3D" id="3.30.310.50">
    <property type="entry name" value="Alpha-D-phosphohexomutase, C-terminal domain"/>
    <property type="match status" value="1"/>
</dbReference>
<dbReference type="Pfam" id="PF02880">
    <property type="entry name" value="PGM_PMM_III"/>
    <property type="match status" value="1"/>
</dbReference>
<organism evidence="13 14">
    <name type="scientific">Novilysobacter avium</name>
    <dbReference type="NCBI Taxonomy" id="2781023"/>
    <lineage>
        <taxon>Bacteria</taxon>
        <taxon>Pseudomonadati</taxon>
        <taxon>Pseudomonadota</taxon>
        <taxon>Gammaproteobacteria</taxon>
        <taxon>Lysobacterales</taxon>
        <taxon>Lysobacteraceae</taxon>
        <taxon>Novilysobacter</taxon>
    </lineage>
</organism>
<dbReference type="SUPFAM" id="SSF53738">
    <property type="entry name" value="Phosphoglucomutase, first 3 domains"/>
    <property type="match status" value="3"/>
</dbReference>
<dbReference type="HAMAP" id="MF_01554_B">
    <property type="entry name" value="GlmM_B"/>
    <property type="match status" value="1"/>
</dbReference>
<evidence type="ECO:0000259" key="10">
    <source>
        <dbReference type="Pfam" id="PF02878"/>
    </source>
</evidence>
<name>A0A7S6ZUD8_9GAMM</name>
<dbReference type="CDD" id="cd05802">
    <property type="entry name" value="GlmM"/>
    <property type="match status" value="1"/>
</dbReference>
<feature type="modified residue" description="Phosphoserine" evidence="6">
    <location>
        <position position="108"/>
    </location>
</feature>
<keyword evidence="4 6" id="KW-0460">Magnesium</keyword>
<keyword evidence="3 6" id="KW-0479">Metal-binding</keyword>
<dbReference type="PANTHER" id="PTHR42946:SF1">
    <property type="entry name" value="PHOSPHOGLUCOMUTASE (ALPHA-D-GLUCOSE-1,6-BISPHOSPHATE-DEPENDENT)"/>
    <property type="match status" value="1"/>
</dbReference>
<evidence type="ECO:0000313" key="14">
    <source>
        <dbReference type="Proteomes" id="UP000593932"/>
    </source>
</evidence>
<evidence type="ECO:0000256" key="3">
    <source>
        <dbReference type="ARBA" id="ARBA00022723"/>
    </source>
</evidence>
<comment type="catalytic activity">
    <reaction evidence="6 8">
        <text>alpha-D-glucosamine 1-phosphate = D-glucosamine 6-phosphate</text>
        <dbReference type="Rhea" id="RHEA:23424"/>
        <dbReference type="ChEBI" id="CHEBI:58516"/>
        <dbReference type="ChEBI" id="CHEBI:58725"/>
        <dbReference type="EC" id="5.4.2.10"/>
    </reaction>
</comment>
<dbReference type="NCBIfam" id="NF008139">
    <property type="entry name" value="PRK10887.1"/>
    <property type="match status" value="1"/>
</dbReference>
<evidence type="ECO:0000259" key="12">
    <source>
        <dbReference type="Pfam" id="PF02880"/>
    </source>
</evidence>
<feature type="domain" description="Alpha-D-phosphohexomutase alpha/beta/alpha" evidence="11">
    <location>
        <begin position="163"/>
        <end position="260"/>
    </location>
</feature>
<dbReference type="SUPFAM" id="SSF55957">
    <property type="entry name" value="Phosphoglucomutase, C-terminal domain"/>
    <property type="match status" value="1"/>
</dbReference>
<keyword evidence="5 6" id="KW-0413">Isomerase</keyword>
<dbReference type="Pfam" id="PF02879">
    <property type="entry name" value="PGM_PMM_II"/>
    <property type="match status" value="1"/>
</dbReference>
<sequence length="452" mass="48037">MGRRYFGTDGIRGRVGEGAISADFLLRLGNAYGYALKRSVESGRAWRKPVVIIGKDTRISNYMFEAALEAGLVAAGVDVQLMGPMPTPAVAHLTRSMRADGGIVISASHNPHYDNGIKFFSAEGEKLDDATELAIEAALDEPFSTVPSAELGKTARTRDAIGRYVEACKTSVPKGFDLGGMHIVLDCAHGATYQLGPLVLRELGAKLDTIGVDPNGLNINDGVGTTHPEALAERVRSTGADLGIAFDGDGDRVMFVDADGTVHDGDDLIYVLANDWRESGRLQGPVVGTLMTNYGLERAFEQAGIEFLRARVGDRHVHQKLVEHGGVLGGEASGHLLCVDRTSTGDGIVSALQVLEVLRRRGISLKEALAGLERVPQKTVNVRCGDGVKPAEMPSVQAALAEAQQAVHGRGRAFLRPSGTEPVVRVTVEADDDGLMQSTLDRLAGAVREAAQ</sequence>
<dbReference type="InterPro" id="IPR005846">
    <property type="entry name" value="A-D-PHexomutase_a/b/a-III"/>
</dbReference>
<keyword evidence="2 6" id="KW-0597">Phosphoprotein</keyword>
<comment type="function">
    <text evidence="6 8">Catalyzes the conversion of glucosamine-6-phosphate to glucosamine-1-phosphate.</text>
</comment>
<evidence type="ECO:0000313" key="13">
    <source>
        <dbReference type="EMBL" id="QOW21224.1"/>
    </source>
</evidence>
<evidence type="ECO:0000256" key="4">
    <source>
        <dbReference type="ARBA" id="ARBA00022842"/>
    </source>
</evidence>
<feature type="binding site" description="via phosphate group" evidence="6">
    <location>
        <position position="108"/>
    </location>
    <ligand>
        <name>Mg(2+)</name>
        <dbReference type="ChEBI" id="CHEBI:18420"/>
    </ligand>
</feature>
<dbReference type="InterPro" id="IPR005844">
    <property type="entry name" value="A-D-PHexomutase_a/b/a-I"/>
</dbReference>
<dbReference type="RefSeq" id="WP_194033809.1">
    <property type="nucleotide sequence ID" value="NZ_CP063657.1"/>
</dbReference>
<keyword evidence="14" id="KW-1185">Reference proteome</keyword>
<gene>
    <name evidence="6 13" type="primary">glmM</name>
    <name evidence="13" type="ORF">INQ42_07995</name>
</gene>
<dbReference type="PRINTS" id="PR00509">
    <property type="entry name" value="PGMPMM"/>
</dbReference>
<evidence type="ECO:0000259" key="9">
    <source>
        <dbReference type="Pfam" id="PF00408"/>
    </source>
</evidence>
<evidence type="ECO:0000256" key="6">
    <source>
        <dbReference type="HAMAP-Rule" id="MF_01554"/>
    </source>
</evidence>
<evidence type="ECO:0000256" key="8">
    <source>
        <dbReference type="RuleBase" id="RU004327"/>
    </source>
</evidence>
<dbReference type="InterPro" id="IPR016055">
    <property type="entry name" value="A-D-PHexomutase_a/b/a-I/II/III"/>
</dbReference>
<evidence type="ECO:0000256" key="1">
    <source>
        <dbReference type="ARBA" id="ARBA00010231"/>
    </source>
</evidence>
<dbReference type="InterPro" id="IPR050060">
    <property type="entry name" value="Phosphoglucosamine_mutase"/>
</dbReference>